<keyword evidence="1" id="KW-1133">Transmembrane helix</keyword>
<dbReference type="SUPFAM" id="SSF53098">
    <property type="entry name" value="Ribonuclease H-like"/>
    <property type="match status" value="1"/>
</dbReference>
<name>A0A6J4N8E8_9CHLR</name>
<feature type="transmembrane region" description="Helical" evidence="1">
    <location>
        <begin position="296"/>
        <end position="315"/>
    </location>
</feature>
<organism evidence="3">
    <name type="scientific">uncultured Chloroflexia bacterium</name>
    <dbReference type="NCBI Taxonomy" id="1672391"/>
    <lineage>
        <taxon>Bacteria</taxon>
        <taxon>Bacillati</taxon>
        <taxon>Chloroflexota</taxon>
        <taxon>Chloroflexia</taxon>
        <taxon>environmental samples</taxon>
    </lineage>
</organism>
<evidence type="ECO:0000259" key="2">
    <source>
        <dbReference type="Pfam" id="PF01609"/>
    </source>
</evidence>
<dbReference type="InterPro" id="IPR012337">
    <property type="entry name" value="RNaseH-like_sf"/>
</dbReference>
<feature type="domain" description="Transposase IS4-like" evidence="2">
    <location>
        <begin position="113"/>
        <end position="306"/>
    </location>
</feature>
<dbReference type="GO" id="GO:0004803">
    <property type="term" value="F:transposase activity"/>
    <property type="evidence" value="ECO:0007669"/>
    <property type="project" value="InterPro"/>
</dbReference>
<keyword evidence="1" id="KW-0812">Transmembrane</keyword>
<accession>A0A6J4N8E8</accession>
<proteinExistence type="predicted"/>
<evidence type="ECO:0000256" key="1">
    <source>
        <dbReference type="SAM" id="Phobius"/>
    </source>
</evidence>
<dbReference type="GO" id="GO:0003677">
    <property type="term" value="F:DNA binding"/>
    <property type="evidence" value="ECO:0007669"/>
    <property type="project" value="InterPro"/>
</dbReference>
<dbReference type="InterPro" id="IPR002559">
    <property type="entry name" value="Transposase_11"/>
</dbReference>
<keyword evidence="1" id="KW-0472">Membrane</keyword>
<dbReference type="GO" id="GO:0006313">
    <property type="term" value="P:DNA transposition"/>
    <property type="evidence" value="ECO:0007669"/>
    <property type="project" value="InterPro"/>
</dbReference>
<dbReference type="AlphaFoldDB" id="A0A6J4N8E8"/>
<protein>
    <submittedName>
        <fullName evidence="3">Transposase, IS4 family protein</fullName>
    </submittedName>
</protein>
<dbReference type="Pfam" id="PF01609">
    <property type="entry name" value="DDE_Tnp_1"/>
    <property type="match status" value="1"/>
</dbReference>
<evidence type="ECO:0000313" key="3">
    <source>
        <dbReference type="EMBL" id="CAA9380554.1"/>
    </source>
</evidence>
<reference evidence="3" key="1">
    <citation type="submission" date="2020-02" db="EMBL/GenBank/DDBJ databases">
        <authorList>
            <person name="Meier V. D."/>
        </authorList>
    </citation>
    <scope>NUCLEOTIDE SEQUENCE</scope>
    <source>
        <strain evidence="3">AVDCRST_MAG93</strain>
    </source>
</reference>
<gene>
    <name evidence="3" type="ORF">AVDCRST_MAG93-9141</name>
</gene>
<sequence>MSDTYRRYAAIKRSLVQFFPPLTGHRERHFNTLAALICGLAATQSSHLSSIANHAPARGADQESLIMRFRRWVANDANSLDAWFLPVAKALLANLSHQTLLLAIDGSVVGRGCIALMVSVIYNGRALPLCWLVIKGKKGHFPQSMHCALLSLLQPLIPVHAEVVVLGDGEFDGTDLQALMRQFGWQYVVRTAPNVSMWVYGSDYHVGSMAPIRGELLGVRPAWVTAARYGPVSVLALWETEYEEAVYLVTNMLDLNRAFELYRKRAHIETFFSDIKSRGFGIDKSHVSEPLRLTRLLIAACLAYMWLVYLGVCGLEKSWLKRLHRTDRCDLSLFQLGRRLLAHCLKEGRMIPKGFLVPLLLPDKPRQQALRHVA</sequence>
<dbReference type="EMBL" id="CADCTR010003065">
    <property type="protein sequence ID" value="CAA9380554.1"/>
    <property type="molecule type" value="Genomic_DNA"/>
</dbReference>